<keyword evidence="4" id="KW-0812">Transmembrane</keyword>
<protein>
    <submittedName>
        <fullName evidence="9">Uncharacterized protein</fullName>
    </submittedName>
</protein>
<dbReference type="GO" id="GO:0035673">
    <property type="term" value="F:oligopeptide transmembrane transporter activity"/>
    <property type="evidence" value="ECO:0007669"/>
    <property type="project" value="InterPro"/>
</dbReference>
<evidence type="ECO:0000256" key="1">
    <source>
        <dbReference type="ARBA" id="ARBA00004141"/>
    </source>
</evidence>
<keyword evidence="7" id="KW-1133">Transmembrane helix</keyword>
<dbReference type="GO" id="GO:0016020">
    <property type="term" value="C:membrane"/>
    <property type="evidence" value="ECO:0007669"/>
    <property type="project" value="UniProtKB-SubCell"/>
</dbReference>
<reference evidence="9 10" key="1">
    <citation type="submission" date="2018-12" db="EMBL/GenBank/DDBJ databases">
        <title>Genome of Verticillium dahliae isolate Getta Getta.</title>
        <authorList>
            <person name="Gardiner D.M."/>
        </authorList>
    </citation>
    <scope>NUCLEOTIDE SEQUENCE [LARGE SCALE GENOMIC DNA]</scope>
    <source>
        <strain evidence="9 10">Getta Getta</strain>
    </source>
</reference>
<evidence type="ECO:0000313" key="10">
    <source>
        <dbReference type="Proteomes" id="UP000288725"/>
    </source>
</evidence>
<dbReference type="EMBL" id="RSDZ01000014">
    <property type="protein sequence ID" value="RXG49426.1"/>
    <property type="molecule type" value="Genomic_DNA"/>
</dbReference>
<dbReference type="Proteomes" id="UP000288725">
    <property type="component" value="Chromosome 4"/>
</dbReference>
<name>A0A444S7L6_VERDA</name>
<dbReference type="InterPro" id="IPR004813">
    <property type="entry name" value="OPT"/>
</dbReference>
<evidence type="ECO:0000256" key="8">
    <source>
        <dbReference type="ARBA" id="ARBA00023136"/>
    </source>
</evidence>
<evidence type="ECO:0000313" key="9">
    <source>
        <dbReference type="EMBL" id="RXG49426.1"/>
    </source>
</evidence>
<accession>A0A444S7L6</accession>
<evidence type="ECO:0000256" key="2">
    <source>
        <dbReference type="ARBA" id="ARBA00008807"/>
    </source>
</evidence>
<keyword evidence="6" id="KW-0653">Protein transport</keyword>
<dbReference type="Pfam" id="PF03169">
    <property type="entry name" value="OPT"/>
    <property type="match status" value="1"/>
</dbReference>
<evidence type="ECO:0000256" key="5">
    <source>
        <dbReference type="ARBA" id="ARBA00022856"/>
    </source>
</evidence>
<keyword evidence="8" id="KW-0472">Membrane</keyword>
<organism evidence="9 10">
    <name type="scientific">Verticillium dahliae</name>
    <name type="common">Verticillium wilt</name>
    <dbReference type="NCBI Taxonomy" id="27337"/>
    <lineage>
        <taxon>Eukaryota</taxon>
        <taxon>Fungi</taxon>
        <taxon>Dikarya</taxon>
        <taxon>Ascomycota</taxon>
        <taxon>Pezizomycotina</taxon>
        <taxon>Sordariomycetes</taxon>
        <taxon>Hypocreomycetidae</taxon>
        <taxon>Glomerellales</taxon>
        <taxon>Plectosphaerellaceae</taxon>
        <taxon>Verticillium</taxon>
    </lineage>
</organism>
<dbReference type="GO" id="GO:0015031">
    <property type="term" value="P:protein transport"/>
    <property type="evidence" value="ECO:0007669"/>
    <property type="project" value="UniProtKB-KW"/>
</dbReference>
<keyword evidence="3" id="KW-0813">Transport</keyword>
<evidence type="ECO:0000256" key="7">
    <source>
        <dbReference type="ARBA" id="ARBA00022989"/>
    </source>
</evidence>
<comment type="subcellular location">
    <subcellularLocation>
        <location evidence="1">Membrane</location>
        <topology evidence="1">Multi-pass membrane protein</topology>
    </subcellularLocation>
</comment>
<sequence>MRGLLRRIAGYVYEGKVLANIWFFNVGYISGIKGLAFAQDLKLGLCCNIPPRKLFLVQAVGIVMGTLGQVSTLNWALEQIPHICTDAAPNGFTCPFSRIHFNTDVYKDTCDWKGCRYKTIHKGGTFGT</sequence>
<dbReference type="AlphaFoldDB" id="A0A444S7L6"/>
<evidence type="ECO:0000256" key="4">
    <source>
        <dbReference type="ARBA" id="ARBA00022692"/>
    </source>
</evidence>
<dbReference type="PANTHER" id="PTHR22601">
    <property type="entry name" value="ISP4 LIKE PROTEIN"/>
    <property type="match status" value="1"/>
</dbReference>
<comment type="similarity">
    <text evidence="2">Belongs to the oligopeptide OPT transporter family.</text>
</comment>
<dbReference type="InterPro" id="IPR004648">
    <property type="entry name" value="Oligpept_transpt"/>
</dbReference>
<evidence type="ECO:0000256" key="6">
    <source>
        <dbReference type="ARBA" id="ARBA00022927"/>
    </source>
</evidence>
<comment type="caution">
    <text evidence="9">The sequence shown here is derived from an EMBL/GenBank/DDBJ whole genome shotgun (WGS) entry which is preliminary data.</text>
</comment>
<evidence type="ECO:0000256" key="3">
    <source>
        <dbReference type="ARBA" id="ARBA00022448"/>
    </source>
</evidence>
<keyword evidence="5" id="KW-0571">Peptide transport</keyword>
<proteinExistence type="inferred from homology"/>
<gene>
    <name evidence="9" type="ORF">VDGE_30201</name>
</gene>